<keyword evidence="1" id="KW-0547">Nucleotide-binding</keyword>
<gene>
    <name evidence="6" type="ORF">Thpro_022994</name>
</gene>
<evidence type="ECO:0000256" key="1">
    <source>
        <dbReference type="ARBA" id="ARBA00022741"/>
    </source>
</evidence>
<dbReference type="AlphaFoldDB" id="A0A1A6C2G8"/>
<dbReference type="NCBIfam" id="TIGR01069">
    <property type="entry name" value="mutS2"/>
    <property type="match status" value="1"/>
</dbReference>
<protein>
    <submittedName>
        <fullName evidence="6">Recombination inhibitory protein MutS2</fullName>
    </submittedName>
</protein>
<reference evidence="6 7" key="1">
    <citation type="journal article" date="2014" name="Genome Announc.">
        <title>Draft Genome Sequence of the Iron-Oxidizing, Acidophilic, and Halotolerant 'Thiobacillus prosperus' Type Strain DSM 5130.</title>
        <authorList>
            <person name="Ossandon F.J."/>
            <person name="Cardenas J.P."/>
            <person name="Corbett M."/>
            <person name="Quatrini R."/>
            <person name="Holmes D.S."/>
            <person name="Watkin E."/>
        </authorList>
    </citation>
    <scope>NUCLEOTIDE SEQUENCE [LARGE SCALE GENOMIC DNA]</scope>
    <source>
        <strain evidence="6 7">DSM 5130</strain>
    </source>
</reference>
<dbReference type="InterPro" id="IPR036187">
    <property type="entry name" value="DNA_mismatch_repair_MutS_sf"/>
</dbReference>
<comment type="caution">
    <text evidence="6">The sequence shown here is derived from an EMBL/GenBank/DDBJ whole genome shotgun (WGS) entry which is preliminary data.</text>
</comment>
<dbReference type="GO" id="GO:0016887">
    <property type="term" value="F:ATP hydrolysis activity"/>
    <property type="evidence" value="ECO:0007669"/>
    <property type="project" value="InterPro"/>
</dbReference>
<dbReference type="SMART" id="SM00534">
    <property type="entry name" value="MUTSac"/>
    <property type="match status" value="1"/>
</dbReference>
<evidence type="ECO:0000259" key="5">
    <source>
        <dbReference type="SMART" id="SM00534"/>
    </source>
</evidence>
<keyword evidence="2" id="KW-0067">ATP-binding</keyword>
<dbReference type="Gene3D" id="3.40.50.300">
    <property type="entry name" value="P-loop containing nucleotide triphosphate hydrolases"/>
    <property type="match status" value="1"/>
</dbReference>
<dbReference type="OrthoDB" id="9808166at2"/>
<organism evidence="6 7">
    <name type="scientific">Acidihalobacter prosperus</name>
    <dbReference type="NCBI Taxonomy" id="160660"/>
    <lineage>
        <taxon>Bacteria</taxon>
        <taxon>Pseudomonadati</taxon>
        <taxon>Pseudomonadota</taxon>
        <taxon>Gammaproteobacteria</taxon>
        <taxon>Chromatiales</taxon>
        <taxon>Ectothiorhodospiraceae</taxon>
        <taxon>Acidihalobacter</taxon>
    </lineage>
</organism>
<evidence type="ECO:0000256" key="3">
    <source>
        <dbReference type="ARBA" id="ARBA00023125"/>
    </source>
</evidence>
<sequence>MYADLKPLEFNAIRRLLERLSATPYGADAARGLEPAPDLEVARRMQRSVDAARALLDAGRRPPLGALPDIRAALRQASTVGASLSGQALFNVQAVMAACDKLADALREDAAIFPGRLEDLRPPAALVERLERTLVGAGTLRDDANEALVTLFGERRQLRDEAESVVRQRMQREDVRALFEDGEKVGWQNERAVVVVRATEAERIKGVRRGSAMGGRDVAIEPMEAVPVNNRLEAVMGRIGTEQQRLFRDVTAQVREHVEALQAMLSALTWIDLALAAGRLSQAMNAHAPRLSDRAEVELNEAYHPLLLAQFVDGSGPRPVPLTVRLDARDRLLVITGPNTGGKTVALKTLGLLVAMAYCGLHIPAERDCVIGCYARLIVDVGDHQSLHHHLSTFAGHVEVLKRVLEEADGSTLVLLDELGTGTDPEEGAALAMAVLDELGARGVQGVVNTHLSPLKEYAADREGLRNASMHFDAQTMRPTYELRIGVPGKSLGLIIAEQNGLPSALVAGARAHLQRLAAGHD</sequence>
<dbReference type="EMBL" id="JQSG02000006">
    <property type="protein sequence ID" value="OBS08744.1"/>
    <property type="molecule type" value="Genomic_DNA"/>
</dbReference>
<dbReference type="SUPFAM" id="SSF52540">
    <property type="entry name" value="P-loop containing nucleoside triphosphate hydrolases"/>
    <property type="match status" value="1"/>
</dbReference>
<feature type="domain" description="DNA mismatch repair proteins mutS family" evidence="5">
    <location>
        <begin position="330"/>
        <end position="515"/>
    </location>
</feature>
<dbReference type="GO" id="GO:0045910">
    <property type="term" value="P:negative regulation of DNA recombination"/>
    <property type="evidence" value="ECO:0007669"/>
    <property type="project" value="InterPro"/>
</dbReference>
<dbReference type="PANTHER" id="PTHR48466:SF2">
    <property type="entry name" value="OS10G0509000 PROTEIN"/>
    <property type="match status" value="1"/>
</dbReference>
<dbReference type="InterPro" id="IPR027417">
    <property type="entry name" value="P-loop_NTPase"/>
</dbReference>
<keyword evidence="3" id="KW-0238">DNA-binding</keyword>
<dbReference type="InterPro" id="IPR045076">
    <property type="entry name" value="MutS"/>
</dbReference>
<dbReference type="SUPFAM" id="SSF48334">
    <property type="entry name" value="DNA repair protein MutS, domain III"/>
    <property type="match status" value="1"/>
</dbReference>
<evidence type="ECO:0000256" key="2">
    <source>
        <dbReference type="ARBA" id="ARBA00022840"/>
    </source>
</evidence>
<evidence type="ECO:0000313" key="6">
    <source>
        <dbReference type="EMBL" id="OBS08744.1"/>
    </source>
</evidence>
<dbReference type="Proteomes" id="UP000029273">
    <property type="component" value="Unassembled WGS sequence"/>
</dbReference>
<proteinExistence type="predicted"/>
<dbReference type="GO" id="GO:0006298">
    <property type="term" value="P:mismatch repair"/>
    <property type="evidence" value="ECO:0007669"/>
    <property type="project" value="InterPro"/>
</dbReference>
<dbReference type="SMART" id="SM00533">
    <property type="entry name" value="MUTSd"/>
    <property type="match status" value="1"/>
</dbReference>
<feature type="domain" description="DNA mismatch repair protein MutS core" evidence="4">
    <location>
        <begin position="11"/>
        <end position="310"/>
    </location>
</feature>
<dbReference type="InterPro" id="IPR007696">
    <property type="entry name" value="DNA_mismatch_repair_MutS_core"/>
</dbReference>
<dbReference type="InterPro" id="IPR000432">
    <property type="entry name" value="DNA_mismatch_repair_MutS_C"/>
</dbReference>
<keyword evidence="7" id="KW-1185">Reference proteome</keyword>
<dbReference type="GO" id="GO:0004519">
    <property type="term" value="F:endonuclease activity"/>
    <property type="evidence" value="ECO:0007669"/>
    <property type="project" value="InterPro"/>
</dbReference>
<dbReference type="InterPro" id="IPR005747">
    <property type="entry name" value="MutS2"/>
</dbReference>
<accession>A0A1A6C2G8</accession>
<dbReference type="Pfam" id="PF00488">
    <property type="entry name" value="MutS_V"/>
    <property type="match status" value="1"/>
</dbReference>
<dbReference type="STRING" id="160660.BJI67_04950"/>
<evidence type="ECO:0000313" key="7">
    <source>
        <dbReference type="Proteomes" id="UP000029273"/>
    </source>
</evidence>
<dbReference type="GO" id="GO:0030983">
    <property type="term" value="F:mismatched DNA binding"/>
    <property type="evidence" value="ECO:0007669"/>
    <property type="project" value="InterPro"/>
</dbReference>
<dbReference type="GO" id="GO:0005524">
    <property type="term" value="F:ATP binding"/>
    <property type="evidence" value="ECO:0007669"/>
    <property type="project" value="UniProtKB-KW"/>
</dbReference>
<dbReference type="RefSeq" id="WP_065089822.1">
    <property type="nucleotide sequence ID" value="NZ_JQSG02000006.1"/>
</dbReference>
<name>A0A1A6C2G8_9GAMM</name>
<dbReference type="GO" id="GO:0140664">
    <property type="term" value="F:ATP-dependent DNA damage sensor activity"/>
    <property type="evidence" value="ECO:0007669"/>
    <property type="project" value="InterPro"/>
</dbReference>
<evidence type="ECO:0000259" key="4">
    <source>
        <dbReference type="SMART" id="SM00533"/>
    </source>
</evidence>
<dbReference type="PANTHER" id="PTHR48466">
    <property type="entry name" value="OS10G0509000 PROTEIN-RELATED"/>
    <property type="match status" value="1"/>
</dbReference>